<name>A0AAE0VJY6_9BIVA</name>
<keyword evidence="11" id="KW-1185">Reference proteome</keyword>
<dbReference type="GO" id="GO:0005615">
    <property type="term" value="C:extracellular space"/>
    <property type="evidence" value="ECO:0007669"/>
    <property type="project" value="TreeGrafter"/>
</dbReference>
<dbReference type="InterPro" id="IPR006207">
    <property type="entry name" value="Cys_knot_C"/>
</dbReference>
<comment type="subcellular location">
    <subcellularLocation>
        <location evidence="1">Secreted</location>
    </subcellularLocation>
</comment>
<evidence type="ECO:0000256" key="8">
    <source>
        <dbReference type="ARBA" id="ARBA00029634"/>
    </source>
</evidence>
<dbReference type="GO" id="GO:0038098">
    <property type="term" value="P:sequestering of BMP from receptor via BMP binding"/>
    <property type="evidence" value="ECO:0007669"/>
    <property type="project" value="TreeGrafter"/>
</dbReference>
<dbReference type="InterPro" id="IPR004133">
    <property type="entry name" value="DAN_dom"/>
</dbReference>
<dbReference type="GO" id="GO:0036122">
    <property type="term" value="F:BMP binding"/>
    <property type="evidence" value="ECO:0007669"/>
    <property type="project" value="TreeGrafter"/>
</dbReference>
<dbReference type="GO" id="GO:0009887">
    <property type="term" value="P:animal organ morphogenesis"/>
    <property type="evidence" value="ECO:0007669"/>
    <property type="project" value="TreeGrafter"/>
</dbReference>
<keyword evidence="6" id="KW-0732">Signal</keyword>
<keyword evidence="7" id="KW-1015">Disulfide bond</keyword>
<evidence type="ECO:0000313" key="11">
    <source>
        <dbReference type="Proteomes" id="UP001195483"/>
    </source>
</evidence>
<gene>
    <name evidence="10" type="ORF">CHS0354_012794</name>
</gene>
<keyword evidence="5" id="KW-0372">Hormone</keyword>
<evidence type="ECO:0000256" key="6">
    <source>
        <dbReference type="ARBA" id="ARBA00022729"/>
    </source>
</evidence>
<protein>
    <recommendedName>
        <fullName evidence="3">Bursicon</fullName>
    </recommendedName>
    <alternativeName>
        <fullName evidence="8">Bursicon subunit alpha</fullName>
    </alternativeName>
</protein>
<evidence type="ECO:0000259" key="9">
    <source>
        <dbReference type="SMART" id="SM00041"/>
    </source>
</evidence>
<dbReference type="PANTHER" id="PTHR15283">
    <property type="entry name" value="GREMLIN 1"/>
    <property type="match status" value="1"/>
</dbReference>
<feature type="domain" description="CTCK" evidence="9">
    <location>
        <begin position="51"/>
        <end position="140"/>
    </location>
</feature>
<organism evidence="10 11">
    <name type="scientific">Potamilus streckersoni</name>
    <dbReference type="NCBI Taxonomy" id="2493646"/>
    <lineage>
        <taxon>Eukaryota</taxon>
        <taxon>Metazoa</taxon>
        <taxon>Spiralia</taxon>
        <taxon>Lophotrochozoa</taxon>
        <taxon>Mollusca</taxon>
        <taxon>Bivalvia</taxon>
        <taxon>Autobranchia</taxon>
        <taxon>Heteroconchia</taxon>
        <taxon>Palaeoheterodonta</taxon>
        <taxon>Unionida</taxon>
        <taxon>Unionoidea</taxon>
        <taxon>Unionidae</taxon>
        <taxon>Ambleminae</taxon>
        <taxon>Lampsilini</taxon>
        <taxon>Potamilus</taxon>
    </lineage>
</organism>
<dbReference type="SMART" id="SM00041">
    <property type="entry name" value="CT"/>
    <property type="match status" value="1"/>
</dbReference>
<dbReference type="InterPro" id="IPR029034">
    <property type="entry name" value="Cystine-knot_cytokine"/>
</dbReference>
<dbReference type="Proteomes" id="UP001195483">
    <property type="component" value="Unassembled WGS sequence"/>
</dbReference>
<evidence type="ECO:0000313" key="10">
    <source>
        <dbReference type="EMBL" id="KAK3579617.1"/>
    </source>
</evidence>
<evidence type="ECO:0000256" key="7">
    <source>
        <dbReference type="ARBA" id="ARBA00023157"/>
    </source>
</evidence>
<dbReference type="Pfam" id="PF03045">
    <property type="entry name" value="DAN"/>
    <property type="match status" value="1"/>
</dbReference>
<reference evidence="10" key="2">
    <citation type="journal article" date="2021" name="Genome Biol. Evol.">
        <title>Developing a high-quality reference genome for a parasitic bivalve with doubly uniparental inheritance (Bivalvia: Unionida).</title>
        <authorList>
            <person name="Smith C.H."/>
        </authorList>
    </citation>
    <scope>NUCLEOTIDE SEQUENCE</scope>
    <source>
        <strain evidence="10">CHS0354</strain>
        <tissue evidence="10">Mantle</tissue>
    </source>
</reference>
<accession>A0AAE0VJY6</accession>
<reference evidence="10" key="3">
    <citation type="submission" date="2023-05" db="EMBL/GenBank/DDBJ databases">
        <authorList>
            <person name="Smith C.H."/>
        </authorList>
    </citation>
    <scope>NUCLEOTIDE SEQUENCE</scope>
    <source>
        <strain evidence="10">CHS0354</strain>
        <tissue evidence="10">Mantle</tissue>
    </source>
</reference>
<keyword evidence="4" id="KW-0964">Secreted</keyword>
<dbReference type="GO" id="GO:0005179">
    <property type="term" value="F:hormone activity"/>
    <property type="evidence" value="ECO:0007669"/>
    <property type="project" value="UniProtKB-KW"/>
</dbReference>
<dbReference type="PANTHER" id="PTHR15283:SF7">
    <property type="entry name" value="BURSICON"/>
    <property type="match status" value="1"/>
</dbReference>
<comment type="caution">
    <text evidence="10">The sequence shown here is derived from an EMBL/GenBank/DDBJ whole genome shotgun (WGS) entry which is preliminary data.</text>
</comment>
<evidence type="ECO:0000256" key="3">
    <source>
        <dbReference type="ARBA" id="ARBA00018035"/>
    </source>
</evidence>
<reference evidence="10" key="1">
    <citation type="journal article" date="2021" name="Genome Biol. Evol.">
        <title>A High-Quality Reference Genome for a Parasitic Bivalve with Doubly Uniparental Inheritance (Bivalvia: Unionida).</title>
        <authorList>
            <person name="Smith C.H."/>
        </authorList>
    </citation>
    <scope>NUCLEOTIDE SEQUENCE</scope>
    <source>
        <strain evidence="10">CHS0354</strain>
    </source>
</reference>
<evidence type="ECO:0000256" key="4">
    <source>
        <dbReference type="ARBA" id="ARBA00022525"/>
    </source>
</evidence>
<dbReference type="EMBL" id="JAEAOA010000770">
    <property type="protein sequence ID" value="KAK3579617.1"/>
    <property type="molecule type" value="Genomic_DNA"/>
</dbReference>
<evidence type="ECO:0000256" key="1">
    <source>
        <dbReference type="ARBA" id="ARBA00004613"/>
    </source>
</evidence>
<comment type="subunit">
    <text evidence="2">Heterodimer of burs and pburs.</text>
</comment>
<evidence type="ECO:0000256" key="2">
    <source>
        <dbReference type="ARBA" id="ARBA00011633"/>
    </source>
</evidence>
<proteinExistence type="predicted"/>
<sequence length="160" mass="18304">MAFQQILQCLRQPEQFRSLSGRKRKQLKSDIVGILIALFLIVNETSASCSKRIIVQSIRYKHCLPKRLLSYACVGSCLSSVRIDTTNQTIMERTCNRCQETVRKATAVQLLCPNPNNSSSLRKVSIDIEIPMECMCTSCENDQDNNVSVMPEIHRHRHRH</sequence>
<evidence type="ECO:0000256" key="5">
    <source>
        <dbReference type="ARBA" id="ARBA00022702"/>
    </source>
</evidence>
<dbReference type="AlphaFoldDB" id="A0AAE0VJY6"/>
<dbReference type="Gene3D" id="2.10.90.10">
    <property type="entry name" value="Cystine-knot cytokines"/>
    <property type="match status" value="1"/>
</dbReference>